<dbReference type="UniPathway" id="UPA00033">
    <property type="reaction ID" value="UER00039"/>
</dbReference>
<feature type="binding site" evidence="8">
    <location>
        <position position="323"/>
    </location>
    <ligand>
        <name>Zn(2+)</name>
        <dbReference type="ChEBI" id="CHEBI:29105"/>
        <label>2</label>
    </ligand>
</feature>
<organism evidence="9 10">
    <name type="scientific">Candidatus Viridilinea mediisalina</name>
    <dbReference type="NCBI Taxonomy" id="2024553"/>
    <lineage>
        <taxon>Bacteria</taxon>
        <taxon>Bacillati</taxon>
        <taxon>Chloroflexota</taxon>
        <taxon>Chloroflexia</taxon>
        <taxon>Chloroflexales</taxon>
        <taxon>Chloroflexineae</taxon>
        <taxon>Oscillochloridaceae</taxon>
        <taxon>Candidatus Viridilinea</taxon>
    </lineage>
</organism>
<dbReference type="GO" id="GO:0016811">
    <property type="term" value="F:hydrolase activity, acting on carbon-nitrogen (but not peptide) bonds, in linear amides"/>
    <property type="evidence" value="ECO:0007669"/>
    <property type="project" value="UniProtKB-UniRule"/>
</dbReference>
<keyword evidence="6 8" id="KW-0457">Lysine biosynthesis</keyword>
<keyword evidence="10" id="KW-1185">Reference proteome</keyword>
<dbReference type="InterPro" id="IPR002933">
    <property type="entry name" value="Peptidase_M20"/>
</dbReference>
<comment type="function">
    <text evidence="8">Catalyzes the release of L-lysine from [LysW]-gamma-L-lysine.</text>
</comment>
<comment type="caution">
    <text evidence="9">The sequence shown here is derived from an EMBL/GenBank/DDBJ whole genome shotgun (WGS) entry which is preliminary data.</text>
</comment>
<dbReference type="GO" id="GO:0019878">
    <property type="term" value="P:lysine biosynthetic process via aminoadipic acid"/>
    <property type="evidence" value="ECO:0007669"/>
    <property type="project" value="UniProtKB-UniRule"/>
</dbReference>
<dbReference type="RefSeq" id="WP_097644388.1">
    <property type="nucleotide sequence ID" value="NZ_NQWI01000052.1"/>
</dbReference>
<dbReference type="EMBL" id="NQWI01000052">
    <property type="protein sequence ID" value="PDW02784.1"/>
    <property type="molecule type" value="Genomic_DNA"/>
</dbReference>
<dbReference type="Proteomes" id="UP000220527">
    <property type="component" value="Unassembled WGS sequence"/>
</dbReference>
<keyword evidence="4 8" id="KW-0378">Hydrolase</keyword>
<dbReference type="NCBIfam" id="TIGR01902">
    <property type="entry name" value="dapE-lys-deAc"/>
    <property type="match status" value="1"/>
</dbReference>
<dbReference type="Gene3D" id="3.30.70.360">
    <property type="match status" value="1"/>
</dbReference>
<gene>
    <name evidence="8" type="primary">lysK</name>
    <name evidence="9" type="ORF">CJ255_12225</name>
</gene>
<dbReference type="PANTHER" id="PTHR43808">
    <property type="entry name" value="ACETYLORNITHINE DEACETYLASE"/>
    <property type="match status" value="1"/>
</dbReference>
<evidence type="ECO:0000256" key="2">
    <source>
        <dbReference type="ARBA" id="ARBA00022605"/>
    </source>
</evidence>
<sequence length="348" mass="36944">MEHESLALLEALLHIPSLSGQEAEAAAFLVDRMAGYGWEATVDAAGNAVGLVGHEGPLVVLLGHIDTVPGAIPVRVEAGCLYGRGAVDAKGPFATFIQATRRAELAGRLRCRVALVGATEEEAASSKGAHYVRERYAPAYCVIGEPSGWNRVTLGYKGRLLVHYRLEQASAHSAGELPAAPESLVAFWREVEAHCAAHNAGRERLFDQLIPSLRQVASGGDGLTDWCTATIGLRLPEGIDPACLADDLRALAGAAHVRFEGGCPAFRSPRTTPLASAFLRSIRAHGGQPAFLHKTGTADMNVVGPAWNCPIVAYGPGDSRLDHTPNEHIVISEYFQAIEVLAEVLGQL</sequence>
<keyword evidence="5 8" id="KW-0862">Zinc</keyword>
<feature type="active site" evidence="8">
    <location>
        <position position="66"/>
    </location>
</feature>
<keyword evidence="1 8" id="KW-0963">Cytoplasm</keyword>
<name>A0A2A6RI27_9CHLR</name>
<reference evidence="10" key="1">
    <citation type="submission" date="2017-08" db="EMBL/GenBank/DDBJ databases">
        <authorList>
            <person name="Grouzdev D.S."/>
            <person name="Gaisin V.A."/>
            <person name="Rysina M.S."/>
            <person name="Gorlenko V.M."/>
        </authorList>
    </citation>
    <scope>NUCLEOTIDE SEQUENCE [LARGE SCALE GENOMIC DNA]</scope>
    <source>
        <strain evidence="10">Kir15-3F</strain>
    </source>
</reference>
<dbReference type="GO" id="GO:0005737">
    <property type="term" value="C:cytoplasm"/>
    <property type="evidence" value="ECO:0007669"/>
    <property type="project" value="UniProtKB-SubCell"/>
</dbReference>
<dbReference type="PANTHER" id="PTHR43808:SF28">
    <property type="entry name" value="[LYSW]-LYSINE_[LYSW]-ORNITHINE HYDROLASE"/>
    <property type="match status" value="1"/>
</dbReference>
<protein>
    <recommendedName>
        <fullName evidence="8">Putative [LysW]-lysine hydrolase</fullName>
        <ecNumber evidence="8">3.5.1.130</ecNumber>
    </recommendedName>
</protein>
<dbReference type="Gene3D" id="3.40.630.10">
    <property type="entry name" value="Zn peptidases"/>
    <property type="match status" value="2"/>
</dbReference>
<evidence type="ECO:0000256" key="1">
    <source>
        <dbReference type="ARBA" id="ARBA00022490"/>
    </source>
</evidence>
<keyword evidence="2 8" id="KW-0028">Amino-acid biosynthesis</keyword>
<comment type="similarity">
    <text evidence="8">Belongs to the peptidase M20A family. LysK subfamily.</text>
</comment>
<evidence type="ECO:0000256" key="8">
    <source>
        <dbReference type="HAMAP-Rule" id="MF_01120"/>
    </source>
</evidence>
<feature type="binding site" evidence="8">
    <location>
        <position position="88"/>
    </location>
    <ligand>
        <name>Zn(2+)</name>
        <dbReference type="ChEBI" id="CHEBI:29105"/>
        <label>1</label>
    </ligand>
</feature>
<dbReference type="NCBIfam" id="NF003367">
    <property type="entry name" value="PRK04443.1"/>
    <property type="match status" value="1"/>
</dbReference>
<evidence type="ECO:0000256" key="7">
    <source>
        <dbReference type="ARBA" id="ARBA00023285"/>
    </source>
</evidence>
<feature type="binding site" evidence="8">
    <location>
        <position position="145"/>
    </location>
    <ligand>
        <name>Zn(2+)</name>
        <dbReference type="ChEBI" id="CHEBI:29105"/>
        <label>1</label>
    </ligand>
</feature>
<feature type="active site" description="Proton acceptor" evidence="8">
    <location>
        <position position="121"/>
    </location>
</feature>
<dbReference type="SUPFAM" id="SSF53187">
    <property type="entry name" value="Zn-dependent exopeptidases"/>
    <property type="match status" value="1"/>
</dbReference>
<evidence type="ECO:0000256" key="5">
    <source>
        <dbReference type="ARBA" id="ARBA00022833"/>
    </source>
</evidence>
<keyword evidence="7 8" id="KW-0170">Cobalt</keyword>
<feature type="binding site" evidence="8">
    <location>
        <position position="122"/>
    </location>
    <ligand>
        <name>Zn(2+)</name>
        <dbReference type="ChEBI" id="CHEBI:29105"/>
        <label>2</label>
    </ligand>
</feature>
<proteinExistence type="inferred from homology"/>
<accession>A0A2A6RI27</accession>
<comment type="pathway">
    <text evidence="8">Amino-acid biosynthesis; L-lysine biosynthesis via AAA pathway; L-lysine from L-alpha-aminoadipate (Thermus route): step 5/5.</text>
</comment>
<feature type="binding site" evidence="8">
    <location>
        <position position="88"/>
    </location>
    <ligand>
        <name>Zn(2+)</name>
        <dbReference type="ChEBI" id="CHEBI:29105"/>
        <label>2</label>
    </ligand>
</feature>
<evidence type="ECO:0000256" key="3">
    <source>
        <dbReference type="ARBA" id="ARBA00022723"/>
    </source>
</evidence>
<evidence type="ECO:0000313" key="9">
    <source>
        <dbReference type="EMBL" id="PDW02784.1"/>
    </source>
</evidence>
<evidence type="ECO:0000256" key="4">
    <source>
        <dbReference type="ARBA" id="ARBA00022801"/>
    </source>
</evidence>
<comment type="catalytic activity">
    <reaction evidence="8">
        <text>[amino-group carrier protein]-C-terminal-gamma-(L-lysyl)-L-glutamate + H2O = [amino-group carrier protein]-C-terminal-L-glutamate + L-lysine</text>
        <dbReference type="Rhea" id="RHEA:48684"/>
        <dbReference type="Rhea" id="RHEA-COMP:9693"/>
        <dbReference type="Rhea" id="RHEA-COMP:9715"/>
        <dbReference type="ChEBI" id="CHEBI:15377"/>
        <dbReference type="ChEBI" id="CHEBI:32551"/>
        <dbReference type="ChEBI" id="CHEBI:78525"/>
        <dbReference type="ChEBI" id="CHEBI:78526"/>
        <dbReference type="EC" id="3.5.1.130"/>
    </reaction>
</comment>
<dbReference type="InterPro" id="IPR010175">
    <property type="entry name" value="LysK"/>
</dbReference>
<dbReference type="EC" id="3.5.1.130" evidence="8"/>
<evidence type="ECO:0000256" key="6">
    <source>
        <dbReference type="ARBA" id="ARBA00023154"/>
    </source>
</evidence>
<dbReference type="AlphaFoldDB" id="A0A2A6RI27"/>
<comment type="cofactor">
    <cofactor evidence="8">
        <name>Zn(2+)</name>
        <dbReference type="ChEBI" id="CHEBI:29105"/>
    </cofactor>
    <cofactor evidence="8">
        <name>Co(2+)</name>
        <dbReference type="ChEBI" id="CHEBI:48828"/>
    </cofactor>
    <text evidence="8">Binds 2 Zn(2+) or Co(2+) ions per subunit.</text>
</comment>
<dbReference type="HAMAP" id="MF_01120">
    <property type="entry name" value="LysK"/>
    <property type="match status" value="1"/>
</dbReference>
<feature type="binding site" evidence="8">
    <location>
        <position position="64"/>
    </location>
    <ligand>
        <name>Zn(2+)</name>
        <dbReference type="ChEBI" id="CHEBI:29105"/>
        <label>1</label>
    </ligand>
</feature>
<comment type="subcellular location">
    <subcellularLocation>
        <location evidence="8">Cytoplasm</location>
    </subcellularLocation>
</comment>
<dbReference type="GO" id="GO:0050897">
    <property type="term" value="F:cobalt ion binding"/>
    <property type="evidence" value="ECO:0007669"/>
    <property type="project" value="UniProtKB-UniRule"/>
</dbReference>
<dbReference type="Pfam" id="PF01546">
    <property type="entry name" value="Peptidase_M20"/>
    <property type="match status" value="1"/>
</dbReference>
<dbReference type="InterPro" id="IPR050072">
    <property type="entry name" value="Peptidase_M20A"/>
</dbReference>
<evidence type="ECO:0000313" key="10">
    <source>
        <dbReference type="Proteomes" id="UP000220527"/>
    </source>
</evidence>
<dbReference type="GO" id="GO:0008270">
    <property type="term" value="F:zinc ion binding"/>
    <property type="evidence" value="ECO:0007669"/>
    <property type="project" value="UniProtKB-UniRule"/>
</dbReference>
<dbReference type="OrthoDB" id="9792335at2"/>
<keyword evidence="3 8" id="KW-0479">Metal-binding</keyword>